<dbReference type="Proteomes" id="UP000324870">
    <property type="component" value="Unassembled WGS sequence"/>
</dbReference>
<dbReference type="Proteomes" id="UP001181347">
    <property type="component" value="Unassembled WGS sequence"/>
</dbReference>
<feature type="transmembrane region" description="Helical" evidence="1">
    <location>
        <begin position="173"/>
        <end position="195"/>
    </location>
</feature>
<dbReference type="OMA" id="WAARTYV"/>
<accession>A0A5B5VPH9</accession>
<keyword evidence="1" id="KW-0472">Membrane</keyword>
<dbReference type="EMBL" id="VVND01000011">
    <property type="protein sequence ID" value="KAA3159290.1"/>
    <property type="molecule type" value="Genomic_DNA"/>
</dbReference>
<gene>
    <name evidence="2" type="ORF">CE91St16_29870</name>
    <name evidence="3" type="ORF">F2A26_08345</name>
    <name evidence="4" type="ORF">RVH17_11125</name>
</gene>
<keyword evidence="1" id="KW-1133">Transmembrane helix</keyword>
<dbReference type="AlphaFoldDB" id="A0A5B5VPH9"/>
<reference evidence="3 5" key="1">
    <citation type="journal article" date="2019" name="Nat. Med.">
        <title>A library of human gut bacterial isolates paired with longitudinal multiomics data enables mechanistic microbiome research.</title>
        <authorList>
            <person name="Poyet M."/>
            <person name="Groussin M."/>
            <person name="Gibbons S.M."/>
            <person name="Avila-Pacheco J."/>
            <person name="Jiang X."/>
            <person name="Kearney S.M."/>
            <person name="Perrotta A.R."/>
            <person name="Berdy B."/>
            <person name="Zhao S."/>
            <person name="Lieberman T.D."/>
            <person name="Swanson P.K."/>
            <person name="Smith M."/>
            <person name="Roesemann S."/>
            <person name="Alexander J.E."/>
            <person name="Rich S.A."/>
            <person name="Livny J."/>
            <person name="Vlamakis H."/>
            <person name="Clish C."/>
            <person name="Bullock K."/>
            <person name="Deik A."/>
            <person name="Scott J."/>
            <person name="Pierce K.A."/>
            <person name="Xavier R.J."/>
            <person name="Alm E.J."/>
        </authorList>
    </citation>
    <scope>NUCLEOTIDE SEQUENCE [LARGE SCALE GENOMIC DNA]</scope>
    <source>
        <strain evidence="3 5">BIOML-A1</strain>
    </source>
</reference>
<proteinExistence type="predicted"/>
<dbReference type="Pfam" id="PF04298">
    <property type="entry name" value="Zn_peptidase_2"/>
    <property type="match status" value="1"/>
</dbReference>
<feature type="transmembrane region" description="Helical" evidence="1">
    <location>
        <begin position="21"/>
        <end position="45"/>
    </location>
</feature>
<protein>
    <submittedName>
        <fullName evidence="2">Membrane protein</fullName>
    </submittedName>
    <submittedName>
        <fullName evidence="3">Zinc metallopeptidase</fullName>
    </submittedName>
</protein>
<evidence type="ECO:0000313" key="6">
    <source>
        <dbReference type="Proteomes" id="UP001055105"/>
    </source>
</evidence>
<name>A0A5B5VPH9_9BACT</name>
<evidence type="ECO:0000313" key="3">
    <source>
        <dbReference type="EMBL" id="KAA3159290.1"/>
    </source>
</evidence>
<keyword evidence="5" id="KW-1185">Reference proteome</keyword>
<reference evidence="2" key="2">
    <citation type="submission" date="2022-01" db="EMBL/GenBank/DDBJ databases">
        <title>Novel bile acid biosynthetic pathways are enriched in the microbiome of centenarians.</title>
        <authorList>
            <person name="Sato Y."/>
            <person name="Atarashi K."/>
            <person name="Plichta R.D."/>
            <person name="Arai Y."/>
            <person name="Sasajima S."/>
            <person name="Kearney M.S."/>
            <person name="Suda W."/>
            <person name="Takeshita K."/>
            <person name="Sasaki T."/>
            <person name="Okamoto S."/>
            <person name="Skelly N.A."/>
            <person name="Okamura Y."/>
            <person name="Vlamakis H."/>
            <person name="Li Y."/>
            <person name="Tanoue T."/>
            <person name="Takei H."/>
            <person name="Nittono H."/>
            <person name="Narushima S."/>
            <person name="Irie J."/>
            <person name="Itoh H."/>
            <person name="Moriya K."/>
            <person name="Sugiura Y."/>
            <person name="Suematsu M."/>
            <person name="Moritoki N."/>
            <person name="Shibata S."/>
            <person name="Littman R.D."/>
            <person name="Fischbach A.M."/>
            <person name="Uwamino Y."/>
            <person name="Inoue T."/>
            <person name="Honda A."/>
            <person name="Hattori M."/>
            <person name="Murai T."/>
            <person name="Xavier J.R."/>
            <person name="Hirose N."/>
            <person name="Honda K."/>
        </authorList>
    </citation>
    <scope>NUCLEOTIDE SEQUENCE</scope>
    <source>
        <strain evidence="2">CE91-St16</strain>
    </source>
</reference>
<dbReference type="RefSeq" id="WP_009597197.1">
    <property type="nucleotide sequence ID" value="NZ_AP025581.1"/>
</dbReference>
<dbReference type="EMBL" id="JAWDES010000005">
    <property type="protein sequence ID" value="MDU0260641.1"/>
    <property type="molecule type" value="Genomic_DNA"/>
</dbReference>
<evidence type="ECO:0000256" key="1">
    <source>
        <dbReference type="SAM" id="Phobius"/>
    </source>
</evidence>
<comment type="caution">
    <text evidence="2">The sequence shown here is derived from an EMBL/GenBank/DDBJ whole genome shotgun (WGS) entry which is preliminary data.</text>
</comment>
<dbReference type="GeneID" id="79837465"/>
<sequence length="255" mass="27497">MTHMLLTLLQSGYYADSGSQGIHYSAAMIGMYILIIVIGIAGYAVQARLQSVFRKYSKVQFPGGLTGAEVAEKMLRDNHIHNVKVTHVSGHLTDHFNPQTMTVNLSDSVYSSTSVAAAAVAAHECGHAVQHAQGYAPLTLRSQLVPVVQFSSTAATWVIILGLVLMTTTQNALLCWIGVGMIAMSAIFSLVTLPVEYNASARALEWLQVSRTMQGAQLAQAKEALGWAARTYLVAALSAVASVLYWVFVILGRRD</sequence>
<evidence type="ECO:0000313" key="2">
    <source>
        <dbReference type="EMBL" id="GKI20079.1"/>
    </source>
</evidence>
<organism evidence="2 6">
    <name type="scientific">Alistipes finegoldii</name>
    <dbReference type="NCBI Taxonomy" id="214856"/>
    <lineage>
        <taxon>Bacteria</taxon>
        <taxon>Pseudomonadati</taxon>
        <taxon>Bacteroidota</taxon>
        <taxon>Bacteroidia</taxon>
        <taxon>Bacteroidales</taxon>
        <taxon>Rikenellaceae</taxon>
        <taxon>Alistipes</taxon>
    </lineage>
</organism>
<dbReference type="PANTHER" id="PTHR36434:SF1">
    <property type="entry name" value="MEMBRANE PROTEASE YUGP-RELATED"/>
    <property type="match status" value="1"/>
</dbReference>
<dbReference type="PANTHER" id="PTHR36434">
    <property type="entry name" value="MEMBRANE PROTEASE YUGP-RELATED"/>
    <property type="match status" value="1"/>
</dbReference>
<evidence type="ECO:0000313" key="4">
    <source>
        <dbReference type="EMBL" id="MDU0260641.1"/>
    </source>
</evidence>
<feature type="transmembrane region" description="Helical" evidence="1">
    <location>
        <begin position="232"/>
        <end position="251"/>
    </location>
</feature>
<keyword evidence="1" id="KW-0812">Transmembrane</keyword>
<feature type="transmembrane region" description="Helical" evidence="1">
    <location>
        <begin position="147"/>
        <end position="166"/>
    </location>
</feature>
<dbReference type="EMBL" id="BQOL01000002">
    <property type="protein sequence ID" value="GKI20079.1"/>
    <property type="molecule type" value="Genomic_DNA"/>
</dbReference>
<dbReference type="Proteomes" id="UP001055105">
    <property type="component" value="Unassembled WGS sequence"/>
</dbReference>
<reference evidence="4" key="3">
    <citation type="submission" date="2023-10" db="EMBL/GenBank/DDBJ databases">
        <title>Genome Sequence of the Bacteria from From Gut Wall in Crohn's Disease.</title>
        <authorList>
            <person name="Rodriguez-Palacios A."/>
        </authorList>
    </citation>
    <scope>NUCLEOTIDE SEQUENCE</scope>
    <source>
        <strain evidence="4">CavFT-hAR58</strain>
    </source>
</reference>
<evidence type="ECO:0000313" key="5">
    <source>
        <dbReference type="Proteomes" id="UP000324870"/>
    </source>
</evidence>
<dbReference type="InterPro" id="IPR007395">
    <property type="entry name" value="Zn_peptidase_2"/>
</dbReference>